<keyword evidence="4 7" id="KW-0812">Transmembrane</keyword>
<feature type="domain" description="ABC transmembrane type-1" evidence="8">
    <location>
        <begin position="66"/>
        <end position="278"/>
    </location>
</feature>
<dbReference type="Gene3D" id="1.10.3720.10">
    <property type="entry name" value="MetI-like"/>
    <property type="match status" value="1"/>
</dbReference>
<keyword evidence="10" id="KW-1185">Reference proteome</keyword>
<dbReference type="SUPFAM" id="SSF161098">
    <property type="entry name" value="MetI-like"/>
    <property type="match status" value="1"/>
</dbReference>
<keyword evidence="6 7" id="KW-0472">Membrane</keyword>
<organism evidence="9 10">
    <name type="scientific">Anaerocolumna jejuensis DSM 15929</name>
    <dbReference type="NCBI Taxonomy" id="1121322"/>
    <lineage>
        <taxon>Bacteria</taxon>
        <taxon>Bacillati</taxon>
        <taxon>Bacillota</taxon>
        <taxon>Clostridia</taxon>
        <taxon>Lachnospirales</taxon>
        <taxon>Lachnospiraceae</taxon>
        <taxon>Anaerocolumna</taxon>
    </lineage>
</organism>
<dbReference type="InterPro" id="IPR035906">
    <property type="entry name" value="MetI-like_sf"/>
</dbReference>
<gene>
    <name evidence="9" type="ORF">SAMN02745136_02753</name>
</gene>
<protein>
    <submittedName>
        <fullName evidence="9">Multiple sugar transport system permease protein</fullName>
    </submittedName>
</protein>
<dbReference type="Proteomes" id="UP000184386">
    <property type="component" value="Unassembled WGS sequence"/>
</dbReference>
<evidence type="ECO:0000256" key="7">
    <source>
        <dbReference type="RuleBase" id="RU363032"/>
    </source>
</evidence>
<reference evidence="9 10" key="1">
    <citation type="submission" date="2016-11" db="EMBL/GenBank/DDBJ databases">
        <authorList>
            <person name="Jaros S."/>
            <person name="Januszkiewicz K."/>
            <person name="Wedrychowicz H."/>
        </authorList>
    </citation>
    <scope>NUCLEOTIDE SEQUENCE [LARGE SCALE GENOMIC DNA]</scope>
    <source>
        <strain evidence="9 10">DSM 15929</strain>
    </source>
</reference>
<dbReference type="InterPro" id="IPR000515">
    <property type="entry name" value="MetI-like"/>
</dbReference>
<dbReference type="Pfam" id="PF00528">
    <property type="entry name" value="BPD_transp_1"/>
    <property type="match status" value="1"/>
</dbReference>
<keyword evidence="5 7" id="KW-1133">Transmembrane helix</keyword>
<dbReference type="RefSeq" id="WP_073276856.1">
    <property type="nucleotide sequence ID" value="NZ_FRAC01000013.1"/>
</dbReference>
<feature type="transmembrane region" description="Helical" evidence="7">
    <location>
        <begin position="260"/>
        <end position="277"/>
    </location>
</feature>
<comment type="similarity">
    <text evidence="7">Belongs to the binding-protein-dependent transport system permease family.</text>
</comment>
<dbReference type="PANTHER" id="PTHR30193:SF37">
    <property type="entry name" value="INNER MEMBRANE ABC TRANSPORTER PERMEASE PROTEIN YCJO"/>
    <property type="match status" value="1"/>
</dbReference>
<dbReference type="GO" id="GO:0055085">
    <property type="term" value="P:transmembrane transport"/>
    <property type="evidence" value="ECO:0007669"/>
    <property type="project" value="InterPro"/>
</dbReference>
<dbReference type="PANTHER" id="PTHR30193">
    <property type="entry name" value="ABC TRANSPORTER PERMEASE PROTEIN"/>
    <property type="match status" value="1"/>
</dbReference>
<feature type="transmembrane region" description="Helical" evidence="7">
    <location>
        <begin position="103"/>
        <end position="123"/>
    </location>
</feature>
<dbReference type="AlphaFoldDB" id="A0A1M6TDE1"/>
<evidence type="ECO:0000256" key="4">
    <source>
        <dbReference type="ARBA" id="ARBA00022692"/>
    </source>
</evidence>
<evidence type="ECO:0000259" key="8">
    <source>
        <dbReference type="PROSITE" id="PS50928"/>
    </source>
</evidence>
<keyword evidence="3" id="KW-1003">Cell membrane</keyword>
<accession>A0A1M6TDE1</accession>
<evidence type="ECO:0000256" key="2">
    <source>
        <dbReference type="ARBA" id="ARBA00022448"/>
    </source>
</evidence>
<dbReference type="InterPro" id="IPR051393">
    <property type="entry name" value="ABC_transporter_permease"/>
</dbReference>
<evidence type="ECO:0000256" key="3">
    <source>
        <dbReference type="ARBA" id="ARBA00022475"/>
    </source>
</evidence>
<evidence type="ECO:0000256" key="1">
    <source>
        <dbReference type="ARBA" id="ARBA00004651"/>
    </source>
</evidence>
<evidence type="ECO:0000313" key="9">
    <source>
        <dbReference type="EMBL" id="SHK54981.1"/>
    </source>
</evidence>
<feature type="transmembrane region" description="Helical" evidence="7">
    <location>
        <begin position="198"/>
        <end position="218"/>
    </location>
</feature>
<keyword evidence="9" id="KW-0762">Sugar transport</keyword>
<proteinExistence type="inferred from homology"/>
<dbReference type="PROSITE" id="PS50928">
    <property type="entry name" value="ABC_TM1"/>
    <property type="match status" value="1"/>
</dbReference>
<sequence length="289" mass="32745">MKKDTWARIGFTVPFLIPLLLFWIIPLFLAFGISFTDWDYISPNIGFVGLDNYKDIFTDSDFIKALFNTFYFAVGTIPPTLLISFGLALLFEKQFRGSRLFRSIIFSPYITPTVAVSMVWSWIYEPERGFANHLLGLFGIAPLPWLQDSSTAMISIILFTIWKSLGWTFLFYIGALAAVPKSTYEAADIDGASYGRKLLHITLPLISPTTFFLFVVNLIQSIQVYDQIQIMTQGGPGGSTTTLLYMYYDKSFQNFKMGPANSIAMIILIIIVVLSLLSDRISSRFVHYE</sequence>
<feature type="transmembrane region" description="Helical" evidence="7">
    <location>
        <begin position="12"/>
        <end position="33"/>
    </location>
</feature>
<feature type="transmembrane region" description="Helical" evidence="7">
    <location>
        <begin position="153"/>
        <end position="178"/>
    </location>
</feature>
<dbReference type="GO" id="GO:0005886">
    <property type="term" value="C:plasma membrane"/>
    <property type="evidence" value="ECO:0007669"/>
    <property type="project" value="UniProtKB-SubCell"/>
</dbReference>
<feature type="transmembrane region" description="Helical" evidence="7">
    <location>
        <begin position="70"/>
        <end position="91"/>
    </location>
</feature>
<evidence type="ECO:0000313" key="10">
    <source>
        <dbReference type="Proteomes" id="UP000184386"/>
    </source>
</evidence>
<evidence type="ECO:0000256" key="6">
    <source>
        <dbReference type="ARBA" id="ARBA00023136"/>
    </source>
</evidence>
<dbReference type="STRING" id="1121322.SAMN02745136_02753"/>
<dbReference type="OrthoDB" id="42615at2"/>
<evidence type="ECO:0000256" key="5">
    <source>
        <dbReference type="ARBA" id="ARBA00022989"/>
    </source>
</evidence>
<dbReference type="CDD" id="cd06261">
    <property type="entry name" value="TM_PBP2"/>
    <property type="match status" value="1"/>
</dbReference>
<dbReference type="EMBL" id="FRAC01000013">
    <property type="protein sequence ID" value="SHK54981.1"/>
    <property type="molecule type" value="Genomic_DNA"/>
</dbReference>
<comment type="subcellular location">
    <subcellularLocation>
        <location evidence="1 7">Cell membrane</location>
        <topology evidence="1 7">Multi-pass membrane protein</topology>
    </subcellularLocation>
</comment>
<name>A0A1M6TDE1_9FIRM</name>
<keyword evidence="2 7" id="KW-0813">Transport</keyword>